<reference evidence="10" key="1">
    <citation type="submission" date="2016-10" db="EMBL/GenBank/DDBJ databases">
        <authorList>
            <person name="Varghese N."/>
            <person name="Submissions S."/>
        </authorList>
    </citation>
    <scope>NUCLEOTIDE SEQUENCE [LARGE SCALE GENOMIC DNA]</scope>
    <source>
        <strain evidence="10">CGMCC 1.7655</strain>
    </source>
</reference>
<sequence>MHIPFRLNLTLGLALVSLVILGAVFAPLLTSHDPILDADLMNSEMPPSWDHWFGTDSQGRDVFSRVLHGARVSLTIGIVAQAINSTIGIALGLSAGYWGGWWDDVVNGLTNLMLAIPSLVFALAIMAVLGPGVMSLLIALGLTNWSWSCRITRSAVMSLKSQGYVQAARTLGYGDIRIMLTQLLPNIVGPVLVMATLGIGEAVLAEAALSFLGLGIRPPAPSWGNMLTDAREAIRSVPWATIFPGLAVFITVLGFNLLGDGVRDWLDPRMQVRA</sequence>
<dbReference type="RefSeq" id="WP_090756978.1">
    <property type="nucleotide sequence ID" value="NZ_FNGE01000016.1"/>
</dbReference>
<dbReference type="GO" id="GO:0005886">
    <property type="term" value="C:plasma membrane"/>
    <property type="evidence" value="ECO:0007669"/>
    <property type="project" value="UniProtKB-SubCell"/>
</dbReference>
<evidence type="ECO:0000256" key="7">
    <source>
        <dbReference type="RuleBase" id="RU363032"/>
    </source>
</evidence>
<feature type="transmembrane region" description="Helical" evidence="7">
    <location>
        <begin position="6"/>
        <end position="29"/>
    </location>
</feature>
<evidence type="ECO:0000256" key="5">
    <source>
        <dbReference type="ARBA" id="ARBA00022989"/>
    </source>
</evidence>
<keyword evidence="10" id="KW-1185">Reference proteome</keyword>
<dbReference type="Pfam" id="PF00528">
    <property type="entry name" value="BPD_transp_1"/>
    <property type="match status" value="1"/>
</dbReference>
<dbReference type="SUPFAM" id="SSF161098">
    <property type="entry name" value="MetI-like"/>
    <property type="match status" value="1"/>
</dbReference>
<evidence type="ECO:0000313" key="9">
    <source>
        <dbReference type="EMBL" id="SDL64461.1"/>
    </source>
</evidence>
<keyword evidence="2 7" id="KW-0813">Transport</keyword>
<keyword evidence="5 7" id="KW-1133">Transmembrane helix</keyword>
<dbReference type="STRING" id="525640.SAMN04487971_11623"/>
<dbReference type="InterPro" id="IPR050366">
    <property type="entry name" value="BP-dependent_transpt_permease"/>
</dbReference>
<keyword evidence="4 7" id="KW-0812">Transmembrane</keyword>
<feature type="transmembrane region" description="Helical" evidence="7">
    <location>
        <begin position="236"/>
        <end position="259"/>
    </location>
</feature>
<proteinExistence type="inferred from homology"/>
<accession>A0A1G9LRS2</accession>
<comment type="subcellular location">
    <subcellularLocation>
        <location evidence="1 7">Cell membrane</location>
        <topology evidence="1 7">Multi-pass membrane protein</topology>
    </subcellularLocation>
</comment>
<keyword evidence="3" id="KW-1003">Cell membrane</keyword>
<dbReference type="PROSITE" id="PS50928">
    <property type="entry name" value="ABC_TM1"/>
    <property type="match status" value="1"/>
</dbReference>
<name>A0A1G9LRS2_9RHOB</name>
<evidence type="ECO:0000256" key="3">
    <source>
        <dbReference type="ARBA" id="ARBA00022475"/>
    </source>
</evidence>
<dbReference type="InterPro" id="IPR035906">
    <property type="entry name" value="MetI-like_sf"/>
</dbReference>
<feature type="transmembrane region" description="Helical" evidence="7">
    <location>
        <begin position="187"/>
        <end position="216"/>
    </location>
</feature>
<feature type="domain" description="ABC transmembrane type-1" evidence="8">
    <location>
        <begin position="70"/>
        <end position="259"/>
    </location>
</feature>
<dbReference type="PANTHER" id="PTHR43386:SF25">
    <property type="entry name" value="PEPTIDE ABC TRANSPORTER PERMEASE PROTEIN"/>
    <property type="match status" value="1"/>
</dbReference>
<comment type="similarity">
    <text evidence="7">Belongs to the binding-protein-dependent transport system permease family.</text>
</comment>
<evidence type="ECO:0000256" key="6">
    <source>
        <dbReference type="ARBA" id="ARBA00023136"/>
    </source>
</evidence>
<dbReference type="Proteomes" id="UP000199555">
    <property type="component" value="Unassembled WGS sequence"/>
</dbReference>
<gene>
    <name evidence="9" type="ORF">SAMN04487971_11623</name>
</gene>
<dbReference type="GO" id="GO:0055085">
    <property type="term" value="P:transmembrane transport"/>
    <property type="evidence" value="ECO:0007669"/>
    <property type="project" value="InterPro"/>
</dbReference>
<evidence type="ECO:0000313" key="10">
    <source>
        <dbReference type="Proteomes" id="UP000199555"/>
    </source>
</evidence>
<evidence type="ECO:0000259" key="8">
    <source>
        <dbReference type="PROSITE" id="PS50928"/>
    </source>
</evidence>
<dbReference type="OrthoDB" id="9766870at2"/>
<feature type="transmembrane region" description="Helical" evidence="7">
    <location>
        <begin position="119"/>
        <end position="143"/>
    </location>
</feature>
<evidence type="ECO:0000256" key="2">
    <source>
        <dbReference type="ARBA" id="ARBA00022448"/>
    </source>
</evidence>
<dbReference type="EMBL" id="FNGE01000016">
    <property type="protein sequence ID" value="SDL64461.1"/>
    <property type="molecule type" value="Genomic_DNA"/>
</dbReference>
<dbReference type="AlphaFoldDB" id="A0A1G9LRS2"/>
<keyword evidence="6 7" id="KW-0472">Membrane</keyword>
<organism evidence="9 10">
    <name type="scientific">Paracoccus chinensis</name>
    <dbReference type="NCBI Taxonomy" id="525640"/>
    <lineage>
        <taxon>Bacteria</taxon>
        <taxon>Pseudomonadati</taxon>
        <taxon>Pseudomonadota</taxon>
        <taxon>Alphaproteobacteria</taxon>
        <taxon>Rhodobacterales</taxon>
        <taxon>Paracoccaceae</taxon>
        <taxon>Paracoccus</taxon>
    </lineage>
</organism>
<evidence type="ECO:0000256" key="1">
    <source>
        <dbReference type="ARBA" id="ARBA00004651"/>
    </source>
</evidence>
<evidence type="ECO:0000256" key="4">
    <source>
        <dbReference type="ARBA" id="ARBA00022692"/>
    </source>
</evidence>
<dbReference type="CDD" id="cd06261">
    <property type="entry name" value="TM_PBP2"/>
    <property type="match status" value="1"/>
</dbReference>
<dbReference type="Gene3D" id="1.10.3720.10">
    <property type="entry name" value="MetI-like"/>
    <property type="match status" value="1"/>
</dbReference>
<dbReference type="PANTHER" id="PTHR43386">
    <property type="entry name" value="OLIGOPEPTIDE TRANSPORT SYSTEM PERMEASE PROTEIN APPC"/>
    <property type="match status" value="1"/>
</dbReference>
<dbReference type="InterPro" id="IPR000515">
    <property type="entry name" value="MetI-like"/>
</dbReference>
<protein>
    <submittedName>
        <fullName evidence="9">Peptide/nickel transport system permease protein</fullName>
    </submittedName>
</protein>